<accession>R7QLN3</accession>
<reference evidence="2" key="1">
    <citation type="journal article" date="2013" name="Proc. Natl. Acad. Sci. U.S.A.">
        <title>Genome structure and metabolic features in the red seaweed Chondrus crispus shed light on evolution of the Archaeplastida.</title>
        <authorList>
            <person name="Collen J."/>
            <person name="Porcel B."/>
            <person name="Carre W."/>
            <person name="Ball S.G."/>
            <person name="Chaparro C."/>
            <person name="Tonon T."/>
            <person name="Barbeyron T."/>
            <person name="Michel G."/>
            <person name="Noel B."/>
            <person name="Valentin K."/>
            <person name="Elias M."/>
            <person name="Artiguenave F."/>
            <person name="Arun A."/>
            <person name="Aury J.M."/>
            <person name="Barbosa-Neto J.F."/>
            <person name="Bothwell J.H."/>
            <person name="Bouget F.Y."/>
            <person name="Brillet L."/>
            <person name="Cabello-Hurtado F."/>
            <person name="Capella-Gutierrez S."/>
            <person name="Charrier B."/>
            <person name="Cladiere L."/>
            <person name="Cock J.M."/>
            <person name="Coelho S.M."/>
            <person name="Colleoni C."/>
            <person name="Czjzek M."/>
            <person name="Da Silva C."/>
            <person name="Delage L."/>
            <person name="Denoeud F."/>
            <person name="Deschamps P."/>
            <person name="Dittami S.M."/>
            <person name="Gabaldon T."/>
            <person name="Gachon C.M."/>
            <person name="Groisillier A."/>
            <person name="Herve C."/>
            <person name="Jabbari K."/>
            <person name="Katinka M."/>
            <person name="Kloareg B."/>
            <person name="Kowalczyk N."/>
            <person name="Labadie K."/>
            <person name="Leblanc C."/>
            <person name="Lopez P.J."/>
            <person name="McLachlan D.H."/>
            <person name="Meslet-Cladiere L."/>
            <person name="Moustafa A."/>
            <person name="Nehr Z."/>
            <person name="Nyvall Collen P."/>
            <person name="Panaud O."/>
            <person name="Partensky F."/>
            <person name="Poulain J."/>
            <person name="Rensing S.A."/>
            <person name="Rousvoal S."/>
            <person name="Samson G."/>
            <person name="Symeonidi A."/>
            <person name="Weissenbach J."/>
            <person name="Zambounis A."/>
            <person name="Wincker P."/>
            <person name="Boyen C."/>
        </authorList>
    </citation>
    <scope>NUCLEOTIDE SEQUENCE [LARGE SCALE GENOMIC DNA]</scope>
    <source>
        <strain evidence="2">cv. Stackhouse</strain>
    </source>
</reference>
<dbReference type="EMBL" id="HG001930">
    <property type="protein sequence ID" value="CDF38386.1"/>
    <property type="molecule type" value="Genomic_DNA"/>
</dbReference>
<evidence type="ECO:0000313" key="1">
    <source>
        <dbReference type="EMBL" id="CDF38386.1"/>
    </source>
</evidence>
<gene>
    <name evidence="1" type="ORF">CHC_T00001023001</name>
</gene>
<dbReference type="Gramene" id="CDF38386">
    <property type="protein sequence ID" value="CDF38386"/>
    <property type="gene ID" value="CHC_T00001023001"/>
</dbReference>
<dbReference type="GeneID" id="17326000"/>
<dbReference type="AlphaFoldDB" id="R7QLN3"/>
<dbReference type="RefSeq" id="XP_005718279.1">
    <property type="nucleotide sequence ID" value="XM_005718222.1"/>
</dbReference>
<organism evidence="1 2">
    <name type="scientific">Chondrus crispus</name>
    <name type="common">Carrageen Irish moss</name>
    <name type="synonym">Polymorpha crispa</name>
    <dbReference type="NCBI Taxonomy" id="2769"/>
    <lineage>
        <taxon>Eukaryota</taxon>
        <taxon>Rhodophyta</taxon>
        <taxon>Florideophyceae</taxon>
        <taxon>Rhodymeniophycidae</taxon>
        <taxon>Gigartinales</taxon>
        <taxon>Gigartinaceae</taxon>
        <taxon>Chondrus</taxon>
    </lineage>
</organism>
<keyword evidence="2" id="KW-1185">Reference proteome</keyword>
<proteinExistence type="predicted"/>
<sequence>MYSWKLCKWDRNIGKLSKGNKTSENNPHKPAFAAYPLSRCKAKRGRGARKYSLPGLEEAMQLQCGDRIVSKIKQHMAIEKSEVEVRESEWTQTSTWSRAKGQRDYSCMIKKKRS</sequence>
<protein>
    <submittedName>
        <fullName evidence="1">Uncharacterized protein</fullName>
    </submittedName>
</protein>
<dbReference type="KEGG" id="ccp:CHC_T00001023001"/>
<dbReference type="Proteomes" id="UP000012073">
    <property type="component" value="Unassembled WGS sequence"/>
</dbReference>
<evidence type="ECO:0000313" key="2">
    <source>
        <dbReference type="Proteomes" id="UP000012073"/>
    </source>
</evidence>
<name>R7QLN3_CHOCR</name>